<evidence type="ECO:0000256" key="2">
    <source>
        <dbReference type="ARBA" id="ARBA00022475"/>
    </source>
</evidence>
<gene>
    <name evidence="13" type="ORF">HHUSO_G32931</name>
</gene>
<proteinExistence type="predicted"/>
<keyword evidence="6 11" id="KW-0472">Membrane</keyword>
<evidence type="ECO:0000256" key="9">
    <source>
        <dbReference type="ARBA" id="ARBA00023180"/>
    </source>
</evidence>
<comment type="caution">
    <text evidence="13">The sequence shown here is derived from an EMBL/GenBank/DDBJ whole genome shotgun (WGS) entry which is preliminary data.</text>
</comment>
<evidence type="ECO:0000256" key="4">
    <source>
        <dbReference type="ARBA" id="ARBA00022729"/>
    </source>
</evidence>
<dbReference type="InterPro" id="IPR013783">
    <property type="entry name" value="Ig-like_fold"/>
</dbReference>
<keyword evidence="9" id="KW-0325">Glycoprotein</keyword>
<keyword evidence="5 11" id="KW-1133">Transmembrane helix</keyword>
<evidence type="ECO:0000256" key="6">
    <source>
        <dbReference type="ARBA" id="ARBA00023136"/>
    </source>
</evidence>
<dbReference type="PANTHER" id="PTHR25466">
    <property type="entry name" value="T-LYMPHOCYTE ACTIVATION ANTIGEN"/>
    <property type="match status" value="1"/>
</dbReference>
<evidence type="ECO:0000256" key="5">
    <source>
        <dbReference type="ARBA" id="ARBA00022989"/>
    </source>
</evidence>
<feature type="domain" description="Ig-like" evidence="12">
    <location>
        <begin position="45"/>
        <end position="164"/>
    </location>
</feature>
<evidence type="ECO:0000313" key="13">
    <source>
        <dbReference type="EMBL" id="KAK6469024.1"/>
    </source>
</evidence>
<evidence type="ECO:0000256" key="7">
    <source>
        <dbReference type="ARBA" id="ARBA00023157"/>
    </source>
</evidence>
<feature type="domain" description="Ig-like" evidence="12">
    <location>
        <begin position="166"/>
        <end position="252"/>
    </location>
</feature>
<evidence type="ECO:0000256" key="10">
    <source>
        <dbReference type="ARBA" id="ARBA00023319"/>
    </source>
</evidence>
<dbReference type="SMART" id="SM00409">
    <property type="entry name" value="IG"/>
    <property type="match status" value="1"/>
</dbReference>
<keyword evidence="3 11" id="KW-0812">Transmembrane</keyword>
<reference evidence="13 14" key="1">
    <citation type="submission" date="2021-05" db="EMBL/GenBank/DDBJ databases">
        <authorList>
            <person name="Zahm M."/>
            <person name="Klopp C."/>
            <person name="Cabau C."/>
            <person name="Kuhl H."/>
            <person name="Suciu R."/>
            <person name="Ciorpac M."/>
            <person name="Holostenco D."/>
            <person name="Gessner J."/>
            <person name="Wuertz S."/>
            <person name="Hohne C."/>
            <person name="Stock M."/>
            <person name="Gislard M."/>
            <person name="Lluch J."/>
            <person name="Milhes M."/>
            <person name="Lampietro C."/>
            <person name="Lopez Roques C."/>
            <person name="Donnadieu C."/>
            <person name="Du K."/>
            <person name="Schartl M."/>
            <person name="Guiguen Y."/>
        </authorList>
    </citation>
    <scope>NUCLEOTIDE SEQUENCE [LARGE SCALE GENOMIC DNA]</scope>
    <source>
        <strain evidence="13">Hh-F2</strain>
        <tissue evidence="13">Blood</tissue>
    </source>
</reference>
<keyword evidence="4" id="KW-0732">Signal</keyword>
<organism evidence="13 14">
    <name type="scientific">Huso huso</name>
    <name type="common">Beluga</name>
    <name type="synonym">Acipenser huso</name>
    <dbReference type="NCBI Taxonomy" id="61971"/>
    <lineage>
        <taxon>Eukaryota</taxon>
        <taxon>Metazoa</taxon>
        <taxon>Chordata</taxon>
        <taxon>Craniata</taxon>
        <taxon>Vertebrata</taxon>
        <taxon>Euteleostomi</taxon>
        <taxon>Actinopterygii</taxon>
        <taxon>Chondrostei</taxon>
        <taxon>Acipenseriformes</taxon>
        <taxon>Acipenseridae</taxon>
        <taxon>Huso</taxon>
    </lineage>
</organism>
<keyword evidence="8" id="KW-0675">Receptor</keyword>
<dbReference type="InterPro" id="IPR053896">
    <property type="entry name" value="BTN3A2-like_Ig-C"/>
</dbReference>
<dbReference type="Pfam" id="PF22705">
    <property type="entry name" value="C2-set_3"/>
    <property type="match status" value="1"/>
</dbReference>
<keyword evidence="2" id="KW-1003">Cell membrane</keyword>
<accession>A0ABR0Y9H1</accession>
<evidence type="ECO:0000256" key="1">
    <source>
        <dbReference type="ARBA" id="ARBA00004251"/>
    </source>
</evidence>
<comment type="subcellular location">
    <subcellularLocation>
        <location evidence="1">Cell membrane</location>
        <topology evidence="1">Single-pass type I membrane protein</topology>
    </subcellularLocation>
</comment>
<dbReference type="InterPro" id="IPR013106">
    <property type="entry name" value="Ig_V-set"/>
</dbReference>
<feature type="transmembrane region" description="Helical" evidence="11">
    <location>
        <begin position="264"/>
        <end position="287"/>
    </location>
</feature>
<dbReference type="Proteomes" id="UP001369086">
    <property type="component" value="Unassembled WGS sequence"/>
</dbReference>
<evidence type="ECO:0000313" key="14">
    <source>
        <dbReference type="Proteomes" id="UP001369086"/>
    </source>
</evidence>
<dbReference type="SMART" id="SM00406">
    <property type="entry name" value="IGv"/>
    <property type="match status" value="1"/>
</dbReference>
<sequence>MILEGSVLTGLKESRAAASTCQSCLQTMKKLTSFMYILLLIQTYDAVTVPRSPVTSPPGSDVTLSCSFSCKVGVDLRKAVITWKRPPDDHVVHNYYYGQDQLALQNETYRNRTQLFPEQLSVGNASLRLKQVRGEDEGWYTCAVTNQGESTWGDVRLIVAAEFSKPQLVVTDSPDSPDKSLLSCISTGYPSASVQWLNETGCDITESSRTSQSLDRDGLVEITSQILVFRDANYTCVLTHSRLKQTLKKTITLTKKGYPDRHCIVLWVVLTVVVGVATVIIAICLLFKRRCDASTSTDPIEQQEHALSDLTGSRGPSLKELNLIYFFNVL</sequence>
<protein>
    <submittedName>
        <fullName evidence="13">CD276 antigen-like isoform X2</fullName>
    </submittedName>
</protein>
<dbReference type="PANTHER" id="PTHR25466:SF14">
    <property type="entry name" value="BUTYROPHILIN SUBFAMILY 2 MEMBER A2-LIKE-RELATED"/>
    <property type="match status" value="1"/>
</dbReference>
<keyword evidence="7" id="KW-1015">Disulfide bond</keyword>
<dbReference type="InterPro" id="IPR007110">
    <property type="entry name" value="Ig-like_dom"/>
</dbReference>
<dbReference type="CDD" id="cd00098">
    <property type="entry name" value="IgC1"/>
    <property type="match status" value="1"/>
</dbReference>
<dbReference type="Gene3D" id="2.60.40.10">
    <property type="entry name" value="Immunoglobulins"/>
    <property type="match status" value="2"/>
</dbReference>
<evidence type="ECO:0000256" key="11">
    <source>
        <dbReference type="SAM" id="Phobius"/>
    </source>
</evidence>
<dbReference type="InterPro" id="IPR051713">
    <property type="entry name" value="T-cell_Activation_Regulation"/>
</dbReference>
<evidence type="ECO:0000256" key="3">
    <source>
        <dbReference type="ARBA" id="ARBA00022692"/>
    </source>
</evidence>
<evidence type="ECO:0000256" key="8">
    <source>
        <dbReference type="ARBA" id="ARBA00023170"/>
    </source>
</evidence>
<dbReference type="Pfam" id="PF07686">
    <property type="entry name" value="V-set"/>
    <property type="match status" value="1"/>
</dbReference>
<keyword evidence="14" id="KW-1185">Reference proteome</keyword>
<keyword evidence="10" id="KW-0393">Immunoglobulin domain</keyword>
<dbReference type="PROSITE" id="PS50835">
    <property type="entry name" value="IG_LIKE"/>
    <property type="match status" value="2"/>
</dbReference>
<name>A0ABR0Y9H1_HUSHU</name>
<evidence type="ECO:0000259" key="12">
    <source>
        <dbReference type="PROSITE" id="PS50835"/>
    </source>
</evidence>
<dbReference type="InterPro" id="IPR003599">
    <property type="entry name" value="Ig_sub"/>
</dbReference>
<dbReference type="EMBL" id="JAHFZB010000041">
    <property type="protein sequence ID" value="KAK6469024.1"/>
    <property type="molecule type" value="Genomic_DNA"/>
</dbReference>
<dbReference type="InterPro" id="IPR036179">
    <property type="entry name" value="Ig-like_dom_sf"/>
</dbReference>
<dbReference type="SUPFAM" id="SSF48726">
    <property type="entry name" value="Immunoglobulin"/>
    <property type="match status" value="2"/>
</dbReference>